<accession>A0ABM5M6A8</accession>
<gene>
    <name evidence="1" type="ordered locus">SRH_03165</name>
</gene>
<organism evidence="1 2">
    <name type="scientific">Mesomycoplasma hyorhinis (strain MCLD)</name>
    <name type="common">Mycoplasma hyorhinis</name>
    <dbReference type="NCBI Taxonomy" id="936139"/>
    <lineage>
        <taxon>Bacteria</taxon>
        <taxon>Bacillati</taxon>
        <taxon>Mycoplasmatota</taxon>
        <taxon>Mycoplasmoidales</taxon>
        <taxon>Metamycoplasmataceae</taxon>
        <taxon>Mesomycoplasma</taxon>
    </lineage>
</organism>
<evidence type="ECO:0000313" key="2">
    <source>
        <dbReference type="Proteomes" id="UP000008738"/>
    </source>
</evidence>
<evidence type="ECO:0000313" key="1">
    <source>
        <dbReference type="EMBL" id="AEC46175.1"/>
    </source>
</evidence>
<sequence length="46" mass="5505">MIYKIILYCFLTKKTSFFNKYLPDLSFANKKLSIDFNLSFVIFISK</sequence>
<protein>
    <submittedName>
        <fullName evidence="1">Uncharacterized protein</fullName>
    </submittedName>
</protein>
<dbReference type="Proteomes" id="UP000008738">
    <property type="component" value="Chromosome"/>
</dbReference>
<keyword evidence="2" id="KW-1185">Reference proteome</keyword>
<proteinExistence type="predicted"/>
<reference evidence="1 2" key="1">
    <citation type="journal article" date="2011" name="J. Bacteriol.">
        <title>Genome analysis of a Mycoplasma hyorhinis strain derived from a primary human melanoma cell line.</title>
        <authorList>
            <person name="Kornspan J.D."/>
            <person name="Lysnyansky I."/>
            <person name="Kahan T."/>
            <person name="Herrmann R."/>
            <person name="Rottem S."/>
            <person name="Nir-Paz R."/>
        </authorList>
    </citation>
    <scope>NUCLEOTIDE SEQUENCE [LARGE SCALE GENOMIC DNA]</scope>
    <source>
        <strain evidence="1 2">MCLD</strain>
    </source>
</reference>
<dbReference type="EMBL" id="CP002669">
    <property type="protein sequence ID" value="AEC46175.1"/>
    <property type="molecule type" value="Genomic_DNA"/>
</dbReference>
<name>A0ABM5M6A8_MESHM</name>